<evidence type="ECO:0000256" key="4">
    <source>
        <dbReference type="RuleBase" id="RU362109"/>
    </source>
</evidence>
<dbReference type="GO" id="GO:0016740">
    <property type="term" value="F:transferase activity"/>
    <property type="evidence" value="ECO:0007669"/>
    <property type="project" value="UniProtKB-KW"/>
</dbReference>
<keyword evidence="4" id="KW-0067">ATP-binding</keyword>
<reference evidence="7" key="1">
    <citation type="journal article" date="2017" name="Genome Biol.">
        <title>Comparative genomics reveals high biological diversity and specific adaptations in the industrially and medically important fungal genus Aspergillus.</title>
        <authorList>
            <person name="de Vries R.P."/>
            <person name="Riley R."/>
            <person name="Wiebenga A."/>
            <person name="Aguilar-Osorio G."/>
            <person name="Amillis S."/>
            <person name="Uchima C.A."/>
            <person name="Anderluh G."/>
            <person name="Asadollahi M."/>
            <person name="Askin M."/>
            <person name="Barry K."/>
            <person name="Battaglia E."/>
            <person name="Bayram O."/>
            <person name="Benocci T."/>
            <person name="Braus-Stromeyer S.A."/>
            <person name="Caldana C."/>
            <person name="Canovas D."/>
            <person name="Cerqueira G.C."/>
            <person name="Chen F."/>
            <person name="Chen W."/>
            <person name="Choi C."/>
            <person name="Clum A."/>
            <person name="Dos Santos R.A."/>
            <person name="Damasio A.R."/>
            <person name="Diallinas G."/>
            <person name="Emri T."/>
            <person name="Fekete E."/>
            <person name="Flipphi M."/>
            <person name="Freyberg S."/>
            <person name="Gallo A."/>
            <person name="Gournas C."/>
            <person name="Habgood R."/>
            <person name="Hainaut M."/>
            <person name="Harispe M.L."/>
            <person name="Henrissat B."/>
            <person name="Hilden K.S."/>
            <person name="Hope R."/>
            <person name="Hossain A."/>
            <person name="Karabika E."/>
            <person name="Karaffa L."/>
            <person name="Karanyi Z."/>
            <person name="Krasevec N."/>
            <person name="Kuo A."/>
            <person name="Kusch H."/>
            <person name="LaButti K."/>
            <person name="Lagendijk E.L."/>
            <person name="Lapidus A."/>
            <person name="Levasseur A."/>
            <person name="Lindquist E."/>
            <person name="Lipzen A."/>
            <person name="Logrieco A.F."/>
            <person name="MacCabe A."/>
            <person name="Maekelae M.R."/>
            <person name="Malavazi I."/>
            <person name="Melin P."/>
            <person name="Meyer V."/>
            <person name="Mielnichuk N."/>
            <person name="Miskei M."/>
            <person name="Molnar A.P."/>
            <person name="Mule G."/>
            <person name="Ngan C.Y."/>
            <person name="Orejas M."/>
            <person name="Orosz E."/>
            <person name="Ouedraogo J.P."/>
            <person name="Overkamp K.M."/>
            <person name="Park H.-S."/>
            <person name="Perrone G."/>
            <person name="Piumi F."/>
            <person name="Punt P.J."/>
            <person name="Ram A.F."/>
            <person name="Ramon A."/>
            <person name="Rauscher S."/>
            <person name="Record E."/>
            <person name="Riano-Pachon D.M."/>
            <person name="Robert V."/>
            <person name="Roehrig J."/>
            <person name="Ruller R."/>
            <person name="Salamov A."/>
            <person name="Salih N.S."/>
            <person name="Samson R.A."/>
            <person name="Sandor E."/>
            <person name="Sanguinetti M."/>
            <person name="Schuetze T."/>
            <person name="Sepcic K."/>
            <person name="Shelest E."/>
            <person name="Sherlock G."/>
            <person name="Sophianopoulou V."/>
            <person name="Squina F.M."/>
            <person name="Sun H."/>
            <person name="Susca A."/>
            <person name="Todd R.B."/>
            <person name="Tsang A."/>
            <person name="Unkles S.E."/>
            <person name="van de Wiele N."/>
            <person name="van Rossen-Uffink D."/>
            <person name="Oliveira J.V."/>
            <person name="Vesth T.C."/>
            <person name="Visser J."/>
            <person name="Yu J.-H."/>
            <person name="Zhou M."/>
            <person name="Andersen M.R."/>
            <person name="Archer D.B."/>
            <person name="Baker S.E."/>
            <person name="Benoit I."/>
            <person name="Brakhage A.A."/>
            <person name="Braus G.H."/>
            <person name="Fischer R."/>
            <person name="Frisvad J.C."/>
            <person name="Goldman G.H."/>
            <person name="Houbraken J."/>
            <person name="Oakley B."/>
            <person name="Pocsi I."/>
            <person name="Scazzocchio C."/>
            <person name="Seiboth B."/>
            <person name="vanKuyk P.A."/>
            <person name="Wortman J."/>
            <person name="Dyer P.S."/>
            <person name="Grigoriev I.V."/>
        </authorList>
    </citation>
    <scope>NUCLEOTIDE SEQUENCE [LARGE SCALE GENOMIC DNA]</scope>
    <source>
        <strain evidence="7">ITEM 5010</strain>
    </source>
</reference>
<evidence type="ECO:0000259" key="5">
    <source>
        <dbReference type="PROSITE" id="PS50127"/>
    </source>
</evidence>
<evidence type="ECO:0000256" key="3">
    <source>
        <dbReference type="PROSITE-ProRule" id="PRU10133"/>
    </source>
</evidence>
<dbReference type="InterPro" id="IPR000608">
    <property type="entry name" value="UBC"/>
</dbReference>
<dbReference type="VEuPathDB" id="FungiDB:ASPCADRAFT_10059"/>
<organism evidence="6 7">
    <name type="scientific">Aspergillus carbonarius (strain ITEM 5010)</name>
    <dbReference type="NCBI Taxonomy" id="602072"/>
    <lineage>
        <taxon>Eukaryota</taxon>
        <taxon>Fungi</taxon>
        <taxon>Dikarya</taxon>
        <taxon>Ascomycota</taxon>
        <taxon>Pezizomycotina</taxon>
        <taxon>Eurotiomycetes</taxon>
        <taxon>Eurotiomycetidae</taxon>
        <taxon>Eurotiales</taxon>
        <taxon>Aspergillaceae</taxon>
        <taxon>Aspergillus</taxon>
        <taxon>Aspergillus subgen. Circumdati</taxon>
    </lineage>
</organism>
<dbReference type="AlphaFoldDB" id="A0A1R3R8W4"/>
<gene>
    <name evidence="6" type="ORF">ASPCADRAFT_10059</name>
</gene>
<dbReference type="SUPFAM" id="SSF54495">
    <property type="entry name" value="UBC-like"/>
    <property type="match status" value="1"/>
</dbReference>
<dbReference type="EMBL" id="KV907513">
    <property type="protein sequence ID" value="OOF90920.1"/>
    <property type="molecule type" value="Genomic_DNA"/>
</dbReference>
<dbReference type="GO" id="GO:0005524">
    <property type="term" value="F:ATP binding"/>
    <property type="evidence" value="ECO:0007669"/>
    <property type="project" value="UniProtKB-UniRule"/>
</dbReference>
<dbReference type="SMART" id="SM00212">
    <property type="entry name" value="UBCc"/>
    <property type="match status" value="1"/>
</dbReference>
<dbReference type="Pfam" id="PF00179">
    <property type="entry name" value="UQ_con"/>
    <property type="match status" value="1"/>
</dbReference>
<evidence type="ECO:0000256" key="2">
    <source>
        <dbReference type="ARBA" id="ARBA00022786"/>
    </source>
</evidence>
<dbReference type="Gene3D" id="3.10.110.10">
    <property type="entry name" value="Ubiquitin Conjugating Enzyme"/>
    <property type="match status" value="1"/>
</dbReference>
<keyword evidence="2 4" id="KW-0833">Ubl conjugation pathway</keyword>
<keyword evidence="1" id="KW-0808">Transferase</keyword>
<evidence type="ECO:0000256" key="1">
    <source>
        <dbReference type="ARBA" id="ARBA00022679"/>
    </source>
</evidence>
<keyword evidence="7" id="KW-1185">Reference proteome</keyword>
<dbReference type="InterPro" id="IPR023313">
    <property type="entry name" value="UBQ-conjugating_AS"/>
</dbReference>
<dbReference type="Proteomes" id="UP000188318">
    <property type="component" value="Unassembled WGS sequence"/>
</dbReference>
<comment type="similarity">
    <text evidence="4">Belongs to the ubiquitin-conjugating enzyme family.</text>
</comment>
<dbReference type="OMA" id="QDEWSQA"/>
<dbReference type="PANTHER" id="PTHR24068">
    <property type="entry name" value="UBIQUITIN-CONJUGATING ENZYME E2"/>
    <property type="match status" value="1"/>
</dbReference>
<dbReference type="InterPro" id="IPR016135">
    <property type="entry name" value="UBQ-conjugating_enzyme/RWD"/>
</dbReference>
<dbReference type="OrthoDB" id="10069349at2759"/>
<proteinExistence type="inferred from homology"/>
<sequence>MNEIHKANHATLIAALSQRTPLLITLTFRRLRAEFRAAIKNGPDCPEYDFLSFAPASPHNIYDLIGTIAGPKDTPYERGIFQLRIRIPKTYPDVAPECTFMTRIWHPNISPRGKICLNILDHEWSQALRVRTILLSISSVLSDPGLGVMGGEGVSGVLVPEAGKIWLENRETFEEMARAWTAKYAMPAEE</sequence>
<evidence type="ECO:0000313" key="7">
    <source>
        <dbReference type="Proteomes" id="UP000188318"/>
    </source>
</evidence>
<evidence type="ECO:0000313" key="6">
    <source>
        <dbReference type="EMBL" id="OOF90920.1"/>
    </source>
</evidence>
<dbReference type="STRING" id="602072.A0A1R3R8W4"/>
<protein>
    <recommendedName>
        <fullName evidence="5">UBC core domain-containing protein</fullName>
    </recommendedName>
</protein>
<accession>A0A1R3R8W4</accession>
<keyword evidence="4" id="KW-0547">Nucleotide-binding</keyword>
<dbReference type="PROSITE" id="PS00183">
    <property type="entry name" value="UBC_1"/>
    <property type="match status" value="1"/>
</dbReference>
<name>A0A1R3R8W4_ASPC5</name>
<feature type="domain" description="UBC core" evidence="5">
    <location>
        <begin position="26"/>
        <end position="186"/>
    </location>
</feature>
<dbReference type="PROSITE" id="PS50127">
    <property type="entry name" value="UBC_2"/>
    <property type="match status" value="1"/>
</dbReference>
<feature type="active site" description="Glycyl thioester intermediate" evidence="3">
    <location>
        <position position="116"/>
    </location>
</feature>